<accession>A0A4R8LT69</accession>
<evidence type="ECO:0000313" key="2">
    <source>
        <dbReference type="Proteomes" id="UP000294581"/>
    </source>
</evidence>
<keyword evidence="2" id="KW-1185">Reference proteome</keyword>
<sequence>MNLFLGNMATSRWTLANIGPCYRIALRKSTASLLRSQWNLRRLFTSPNAMPFRRQHTFVTLLKRPPDAIRTEVCKL</sequence>
<dbReference type="Proteomes" id="UP000294581">
    <property type="component" value="Unassembled WGS sequence"/>
</dbReference>
<proteinExistence type="predicted"/>
<protein>
    <submittedName>
        <fullName evidence="1">Uncharacterized protein</fullName>
    </submittedName>
</protein>
<reference evidence="1 2" key="1">
    <citation type="submission" date="2019-03" db="EMBL/GenBank/DDBJ databases">
        <title>Genomic Encyclopedia of Type Strains, Phase IV (KMG-IV): sequencing the most valuable type-strain genomes for metagenomic binning, comparative biology and taxonomic classification.</title>
        <authorList>
            <person name="Goeker M."/>
        </authorList>
    </citation>
    <scope>NUCLEOTIDE SEQUENCE [LARGE SCALE GENOMIC DNA]</scope>
    <source>
        <strain evidence="1 2">DSM 17974</strain>
    </source>
</reference>
<gene>
    <name evidence="1" type="ORF">C7445_10318</name>
</gene>
<dbReference type="EMBL" id="SORF01000003">
    <property type="protein sequence ID" value="TDY49975.1"/>
    <property type="molecule type" value="Genomic_DNA"/>
</dbReference>
<name>A0A4R8LT69_9BACL</name>
<organism evidence="1 2">
    <name type="scientific">Alicyclobacillus sacchari</name>
    <dbReference type="NCBI Taxonomy" id="392010"/>
    <lineage>
        <taxon>Bacteria</taxon>
        <taxon>Bacillati</taxon>
        <taxon>Bacillota</taxon>
        <taxon>Bacilli</taxon>
        <taxon>Bacillales</taxon>
        <taxon>Alicyclobacillaceae</taxon>
        <taxon>Alicyclobacillus</taxon>
    </lineage>
</organism>
<comment type="caution">
    <text evidence="1">The sequence shown here is derived from an EMBL/GenBank/DDBJ whole genome shotgun (WGS) entry which is preliminary data.</text>
</comment>
<dbReference type="AlphaFoldDB" id="A0A4R8LT69"/>
<evidence type="ECO:0000313" key="1">
    <source>
        <dbReference type="EMBL" id="TDY49975.1"/>
    </source>
</evidence>